<reference evidence="2 3" key="1">
    <citation type="journal article" date="2014" name="J. Virol.">
        <title>Two Novel Simian Arteriviruses in Captive and Wild Baboons (Papio spp.).</title>
        <authorList>
            <person name="Bailey A.L."/>
            <person name="Lauck M."/>
            <person name="Sibley S.D."/>
            <person name="Pecotte J."/>
            <person name="Rice K."/>
            <person name="Weny G."/>
            <person name="Tumukunde A."/>
            <person name="Hyeroba D."/>
            <person name="Greene J."/>
            <person name="Correll M."/>
            <person name="Gleicher M."/>
            <person name="Friedrich T.C."/>
            <person name="Jahrling P.B."/>
            <person name="Kuhn J.H."/>
            <person name="Goldberg T.L."/>
            <person name="Rogers J."/>
            <person name="O'Connor D.H."/>
        </authorList>
    </citation>
    <scope>NUCLEOTIDE SEQUENCE [LARGE SCALE GENOMIC DNA]</scope>
    <source>
        <strain evidence="2">MYBV_M14</strain>
    </source>
</reference>
<dbReference type="EMBL" id="KM110943">
    <property type="protein sequence ID" value="AIP91294.1"/>
    <property type="molecule type" value="Genomic_RNA"/>
</dbReference>
<sequence>MLQELGAFLDAFAFNFIAVYLLVALYVIITRLSRSQFHRDVERHF</sequence>
<keyword evidence="1" id="KW-1133">Transmembrane helix</keyword>
<proteinExistence type="predicted"/>
<organism evidence="2 3">
    <name type="scientific">Mikumi yellow baboon virus 1</name>
    <dbReference type="NCBI Taxonomy" id="1546177"/>
    <lineage>
        <taxon>Viruses</taxon>
        <taxon>Riboviria</taxon>
        <taxon>Orthornavirae</taxon>
        <taxon>Pisuviricota</taxon>
        <taxon>Pisoniviricetes</taxon>
        <taxon>Nidovirales</taxon>
        <taxon>Arnidovirineae</taxon>
        <taxon>Arteriviridae</taxon>
        <taxon>Simarterivirinae</taxon>
        <taxon>Thetaarterivirus</taxon>
        <taxon>Mitartevirus</taxon>
        <taxon>Thetaarterivirus mikelba</taxon>
        <taxon>Thetaarterivirus mikelba 1</taxon>
    </lineage>
</organism>
<evidence type="ECO:0000256" key="1">
    <source>
        <dbReference type="SAM" id="Phobius"/>
    </source>
</evidence>
<feature type="transmembrane region" description="Helical" evidence="1">
    <location>
        <begin position="12"/>
        <end position="29"/>
    </location>
</feature>
<evidence type="ECO:0000313" key="2">
    <source>
        <dbReference type="EMBL" id="AIP91294.1"/>
    </source>
</evidence>
<keyword evidence="1" id="KW-0472">Membrane</keyword>
<gene>
    <name evidence="2" type="primary">ORF5a</name>
</gene>
<accession>A0A089H3I5</accession>
<evidence type="ECO:0000313" key="3">
    <source>
        <dbReference type="Proteomes" id="UP000125052"/>
    </source>
</evidence>
<name>A0A089H3I5_9NIDO</name>
<protein>
    <submittedName>
        <fullName evidence="2">ORF5a protein</fullName>
    </submittedName>
</protein>
<keyword evidence="1" id="KW-0812">Transmembrane</keyword>
<dbReference type="Proteomes" id="UP000125052">
    <property type="component" value="Genome"/>
</dbReference>